<feature type="compositionally biased region" description="Basic and acidic residues" evidence="1">
    <location>
        <begin position="38"/>
        <end position="48"/>
    </location>
</feature>
<feature type="region of interest" description="Disordered" evidence="1">
    <location>
        <begin position="1"/>
        <end position="48"/>
    </location>
</feature>
<protein>
    <submittedName>
        <fullName evidence="2">Uncharacterized protein</fullName>
    </submittedName>
</protein>
<accession>A0A382PXJ4</accession>
<evidence type="ECO:0000256" key="1">
    <source>
        <dbReference type="SAM" id="MobiDB-lite"/>
    </source>
</evidence>
<dbReference type="EMBL" id="UINC01109705">
    <property type="protein sequence ID" value="SVC76701.1"/>
    <property type="molecule type" value="Genomic_DNA"/>
</dbReference>
<organism evidence="2">
    <name type="scientific">marine metagenome</name>
    <dbReference type="NCBI Taxonomy" id="408172"/>
    <lineage>
        <taxon>unclassified sequences</taxon>
        <taxon>metagenomes</taxon>
        <taxon>ecological metagenomes</taxon>
    </lineage>
</organism>
<reference evidence="2" key="1">
    <citation type="submission" date="2018-05" db="EMBL/GenBank/DDBJ databases">
        <authorList>
            <person name="Lanie J.A."/>
            <person name="Ng W.-L."/>
            <person name="Kazmierczak K.M."/>
            <person name="Andrzejewski T.M."/>
            <person name="Davidsen T.M."/>
            <person name="Wayne K.J."/>
            <person name="Tettelin H."/>
            <person name="Glass J.I."/>
            <person name="Rusch D."/>
            <person name="Podicherti R."/>
            <person name="Tsui H.-C.T."/>
            <person name="Winkler M.E."/>
        </authorList>
    </citation>
    <scope>NUCLEOTIDE SEQUENCE</scope>
</reference>
<evidence type="ECO:0000313" key="2">
    <source>
        <dbReference type="EMBL" id="SVC76701.1"/>
    </source>
</evidence>
<sequence>MAVKRSKIRGSMPKAKLRKSSNLKPDADLGRLNLRSYVDSKRKQTQKE</sequence>
<proteinExistence type="predicted"/>
<name>A0A382PXJ4_9ZZZZ</name>
<dbReference type="AlphaFoldDB" id="A0A382PXJ4"/>
<gene>
    <name evidence="2" type="ORF">METZ01_LOCUS329555</name>
</gene>
<feature type="non-terminal residue" evidence="2">
    <location>
        <position position="48"/>
    </location>
</feature>